<dbReference type="AlphaFoldDB" id="A0AA39QYD7"/>
<reference evidence="2" key="1">
    <citation type="submission" date="2023-03" db="EMBL/GenBank/DDBJ databases">
        <title>Complete genome of Cladonia borealis.</title>
        <authorList>
            <person name="Park H."/>
        </authorList>
    </citation>
    <scope>NUCLEOTIDE SEQUENCE</scope>
    <source>
        <strain evidence="2">ANT050790</strain>
    </source>
</reference>
<sequence>MLWSISSSCSVDMTEPFIPVLPTTFSPTWLTQRPQQLLDLILRCMRCECSILESNFVDQLDPVDLLALQADWVDEYCPEEEGLGEHKQGKKHEKSVEDEEMGLKRHPSSTIYSHLDDPEVPA</sequence>
<keyword evidence="3" id="KW-1185">Reference proteome</keyword>
<comment type="caution">
    <text evidence="2">The sequence shown here is derived from an EMBL/GenBank/DDBJ whole genome shotgun (WGS) entry which is preliminary data.</text>
</comment>
<dbReference type="EMBL" id="JAFEKC020000017">
    <property type="protein sequence ID" value="KAK0510096.1"/>
    <property type="molecule type" value="Genomic_DNA"/>
</dbReference>
<evidence type="ECO:0000256" key="1">
    <source>
        <dbReference type="SAM" id="MobiDB-lite"/>
    </source>
</evidence>
<evidence type="ECO:0000313" key="3">
    <source>
        <dbReference type="Proteomes" id="UP001166286"/>
    </source>
</evidence>
<name>A0AA39QYD7_9LECA</name>
<organism evidence="2 3">
    <name type="scientific">Cladonia borealis</name>
    <dbReference type="NCBI Taxonomy" id="184061"/>
    <lineage>
        <taxon>Eukaryota</taxon>
        <taxon>Fungi</taxon>
        <taxon>Dikarya</taxon>
        <taxon>Ascomycota</taxon>
        <taxon>Pezizomycotina</taxon>
        <taxon>Lecanoromycetes</taxon>
        <taxon>OSLEUM clade</taxon>
        <taxon>Lecanoromycetidae</taxon>
        <taxon>Lecanorales</taxon>
        <taxon>Lecanorineae</taxon>
        <taxon>Cladoniaceae</taxon>
        <taxon>Cladonia</taxon>
    </lineage>
</organism>
<proteinExistence type="predicted"/>
<evidence type="ECO:0000313" key="2">
    <source>
        <dbReference type="EMBL" id="KAK0510096.1"/>
    </source>
</evidence>
<dbReference type="Proteomes" id="UP001166286">
    <property type="component" value="Unassembled WGS sequence"/>
</dbReference>
<gene>
    <name evidence="2" type="ORF">JMJ35_007490</name>
</gene>
<feature type="region of interest" description="Disordered" evidence="1">
    <location>
        <begin position="79"/>
        <end position="122"/>
    </location>
</feature>
<accession>A0AA39QYD7</accession>
<protein>
    <submittedName>
        <fullName evidence="2">Uncharacterized protein</fullName>
    </submittedName>
</protein>